<evidence type="ECO:0000313" key="8">
    <source>
        <dbReference type="Proteomes" id="UP000598054"/>
    </source>
</evidence>
<keyword evidence="3" id="KW-0347">Helicase</keyword>
<evidence type="ECO:0000256" key="4">
    <source>
        <dbReference type="ARBA" id="ARBA00022840"/>
    </source>
</evidence>
<dbReference type="InterPro" id="IPR045455">
    <property type="entry name" value="NrS-1_pol-like_helicase"/>
</dbReference>
<feature type="region of interest" description="Disordered" evidence="5">
    <location>
        <begin position="292"/>
        <end position="317"/>
    </location>
</feature>
<evidence type="ECO:0000256" key="2">
    <source>
        <dbReference type="ARBA" id="ARBA00022801"/>
    </source>
</evidence>
<dbReference type="InterPro" id="IPR014818">
    <property type="entry name" value="Phage/plasmid_primase_P4_C"/>
</dbReference>
<keyword evidence="1" id="KW-0547">Nucleotide-binding</keyword>
<dbReference type="RefSeq" id="WP_078580752.1">
    <property type="nucleotide sequence ID" value="NZ_CP070242.1"/>
</dbReference>
<dbReference type="Proteomes" id="UP000598054">
    <property type="component" value="Chromosome"/>
</dbReference>
<keyword evidence="2" id="KW-0378">Hydrolase</keyword>
<dbReference type="InterPro" id="IPR014015">
    <property type="entry name" value="Helicase_SF3_DNA-vir"/>
</dbReference>
<keyword evidence="8" id="KW-1185">Reference proteome</keyword>
<dbReference type="NCBIfam" id="TIGR01613">
    <property type="entry name" value="primase_Cterm"/>
    <property type="match status" value="1"/>
</dbReference>
<keyword evidence="4" id="KW-0067">ATP-binding</keyword>
<gene>
    <name evidence="7" type="ORF">I6J41_26330</name>
</gene>
<name>A0ABX7J6V2_9ACTN</name>
<dbReference type="SMART" id="SM00942">
    <property type="entry name" value="PriCT_1"/>
    <property type="match status" value="1"/>
</dbReference>
<dbReference type="InterPro" id="IPR051620">
    <property type="entry name" value="ORF904-like_C"/>
</dbReference>
<evidence type="ECO:0000256" key="3">
    <source>
        <dbReference type="ARBA" id="ARBA00022806"/>
    </source>
</evidence>
<dbReference type="Pfam" id="PF08706">
    <property type="entry name" value="D5_N"/>
    <property type="match status" value="1"/>
</dbReference>
<proteinExistence type="predicted"/>
<dbReference type="InterPro" id="IPR027417">
    <property type="entry name" value="P-loop_NTPase"/>
</dbReference>
<evidence type="ECO:0000256" key="1">
    <source>
        <dbReference type="ARBA" id="ARBA00022741"/>
    </source>
</evidence>
<dbReference type="Gene3D" id="3.40.50.300">
    <property type="entry name" value="P-loop containing nucleotide triphosphate hydrolases"/>
    <property type="match status" value="1"/>
</dbReference>
<protein>
    <submittedName>
        <fullName evidence="7">Bifunctional DNA primase/polymerase</fullName>
    </submittedName>
</protein>
<dbReference type="InterPro" id="IPR036388">
    <property type="entry name" value="WH-like_DNA-bd_sf"/>
</dbReference>
<dbReference type="InterPro" id="IPR014820">
    <property type="entry name" value="PriCT_1"/>
</dbReference>
<dbReference type="PROSITE" id="PS51206">
    <property type="entry name" value="SF3_HELICASE_1"/>
    <property type="match status" value="1"/>
</dbReference>
<evidence type="ECO:0000256" key="5">
    <source>
        <dbReference type="SAM" id="MobiDB-lite"/>
    </source>
</evidence>
<dbReference type="Pfam" id="PF09250">
    <property type="entry name" value="Prim-Pol"/>
    <property type="match status" value="1"/>
</dbReference>
<accession>A0ABX7J6V2</accession>
<sequence length="770" mass="85972">MTITAPCFPVQQVVSDLALNPFEAYGLYRSTGWLGTLPIPYKKKTFPPQGFTGETGKFPTDAQCAAWLGEYKAANIALRVPDGLIGIDIDQYVKDGKQKCGAENLRAMAEREGLSPLPAAWSSTRRAPDGPARICWFRVPKGIKFDGQPVQDVEIIQHGHRYAMVWPSVAPGDEPGEWTQYAWYDPEGAEAAYVPGPDEMPWLPADWVEALREAEHWTGHRPTPTGGKSTSSLAELLALPADDSGRNNAWLTKVAGHLARLHEGDRDTYWARLEEADQVSDRPHHPTAFRKTANSVWRRHHDSREGRKMTNETTGGLDLVPSPFKPVKVARLCLDQIWTAQGACTLHRWRGSWMSWTGAHWRDVESQWVSSKIQDRLEDAKFLDKSEKDDKPLIKDWDPNSASVNNVVNAIKNITLLDEETDSGTWLDARPSGRMVAFRNGLLDIRTRELVTPTPAFFNTTSLPYDYSDADAAPGEWLKFLHSIWPDDAQSVETLQEWFGYVLSGQTDLHKALMMVGPTRSGKGTIATVLEALVGKQNVAGPTLSSLATNFGLQPMLNKTLAIIDDARSPKRDREVILERLLSVIGEGILTVDRKNRDQWIGRIPARLVLQSNELPAFADSSGAIAGRFVILTMNKSFLGQEDTGLKGRLLQEIPAILRWSLDGLDRLTQRGYFLEPEASGDARALLQESTSPIKAFMDDWCRLGSDLEVPKNHLFEIWKSWCEARGFMPGSISTFGKQLVAAENSISNRRERPRNKPTVHYYTGISLIE</sequence>
<dbReference type="EMBL" id="CP070249">
    <property type="protein sequence ID" value="QRV43848.1"/>
    <property type="molecule type" value="Genomic_DNA"/>
</dbReference>
<dbReference type="Pfam" id="PF19263">
    <property type="entry name" value="DUF5906"/>
    <property type="match status" value="1"/>
</dbReference>
<evidence type="ECO:0000259" key="6">
    <source>
        <dbReference type="PROSITE" id="PS51206"/>
    </source>
</evidence>
<dbReference type="Gene3D" id="1.10.10.10">
    <property type="entry name" value="Winged helix-like DNA-binding domain superfamily/Winged helix DNA-binding domain"/>
    <property type="match status" value="1"/>
</dbReference>
<dbReference type="PANTHER" id="PTHR35372:SF2">
    <property type="entry name" value="SF3 HELICASE DOMAIN-CONTAINING PROTEIN"/>
    <property type="match status" value="1"/>
</dbReference>
<dbReference type="PANTHER" id="PTHR35372">
    <property type="entry name" value="ATP BINDING PROTEIN-RELATED"/>
    <property type="match status" value="1"/>
</dbReference>
<dbReference type="InterPro" id="IPR004968">
    <property type="entry name" value="DNA_primase/NTPase_C"/>
</dbReference>
<dbReference type="GeneID" id="63983107"/>
<dbReference type="Pfam" id="PF08708">
    <property type="entry name" value="PriCT_1"/>
    <property type="match status" value="1"/>
</dbReference>
<feature type="domain" description="SF3 helicase" evidence="6">
    <location>
        <begin position="490"/>
        <end position="647"/>
    </location>
</feature>
<dbReference type="SUPFAM" id="SSF52540">
    <property type="entry name" value="P-loop containing nucleoside triphosphate hydrolases"/>
    <property type="match status" value="1"/>
</dbReference>
<dbReference type="Pfam" id="PF03288">
    <property type="entry name" value="Pox_D5"/>
    <property type="match status" value="1"/>
</dbReference>
<reference evidence="7 8" key="1">
    <citation type="submission" date="2021-02" db="EMBL/GenBank/DDBJ databases">
        <title>FDA dAtabase for Regulatory Grade micrObial Sequences (FDA-ARGOS): Supporting development and validation of Infectious Disease Dx tests.</title>
        <authorList>
            <person name="Sproer C."/>
            <person name="Gronow S."/>
            <person name="Severitt S."/>
            <person name="Schroder I."/>
            <person name="Tallon L."/>
            <person name="Sadzewicz L."/>
            <person name="Zhao X."/>
            <person name="Boylan J."/>
            <person name="Ott S."/>
            <person name="Bowen H."/>
            <person name="Vavikolanu K."/>
            <person name="Mehta A."/>
            <person name="Aluvathingal J."/>
            <person name="Nadendla S."/>
            <person name="Lowell S."/>
            <person name="Myers T."/>
            <person name="Yan Y."/>
            <person name="Sichtig H."/>
        </authorList>
    </citation>
    <scope>NUCLEOTIDE SEQUENCE [LARGE SCALE GENOMIC DNA]</scope>
    <source>
        <strain evidence="7 8">FDAARGOS_1211</strain>
    </source>
</reference>
<evidence type="ECO:0000313" key="7">
    <source>
        <dbReference type="EMBL" id="QRV43848.1"/>
    </source>
</evidence>
<dbReference type="InterPro" id="IPR006500">
    <property type="entry name" value="Helicase_put_C_phage/plasmid"/>
</dbReference>
<dbReference type="InterPro" id="IPR015330">
    <property type="entry name" value="DNA_primase/pol_bifunc_N"/>
</dbReference>
<organism evidence="7 8">
    <name type="scientific">Streptomyces californicus</name>
    <dbReference type="NCBI Taxonomy" id="67351"/>
    <lineage>
        <taxon>Bacteria</taxon>
        <taxon>Bacillati</taxon>
        <taxon>Actinomycetota</taxon>
        <taxon>Actinomycetes</taxon>
        <taxon>Kitasatosporales</taxon>
        <taxon>Streptomycetaceae</taxon>
        <taxon>Streptomyces</taxon>
    </lineage>
</organism>